<evidence type="ECO:0000313" key="2">
    <source>
        <dbReference type="Proteomes" id="UP001589587"/>
    </source>
</evidence>
<gene>
    <name evidence="1" type="ORF">ACFFQ6_29645</name>
</gene>
<reference evidence="1 2" key="1">
    <citation type="submission" date="2024-09" db="EMBL/GenBank/DDBJ databases">
        <authorList>
            <person name="Sun Q."/>
            <person name="Mori K."/>
        </authorList>
    </citation>
    <scope>NUCLEOTIDE SEQUENCE [LARGE SCALE GENOMIC DNA]</scope>
    <source>
        <strain evidence="1 2">JCM 11411</strain>
    </source>
</reference>
<dbReference type="EMBL" id="JBHMAS010000080">
    <property type="protein sequence ID" value="MFB9783868.1"/>
    <property type="molecule type" value="Genomic_DNA"/>
</dbReference>
<protein>
    <submittedName>
        <fullName evidence="1">Uncharacterized protein</fullName>
    </submittedName>
</protein>
<organism evidence="1 2">
    <name type="scientific">Rhodococcus baikonurensis</name>
    <dbReference type="NCBI Taxonomy" id="172041"/>
    <lineage>
        <taxon>Bacteria</taxon>
        <taxon>Bacillati</taxon>
        <taxon>Actinomycetota</taxon>
        <taxon>Actinomycetes</taxon>
        <taxon>Mycobacteriales</taxon>
        <taxon>Nocardiaceae</taxon>
        <taxon>Rhodococcus</taxon>
        <taxon>Rhodococcus erythropolis group</taxon>
    </lineage>
</organism>
<evidence type="ECO:0000313" key="1">
    <source>
        <dbReference type="EMBL" id="MFB9783868.1"/>
    </source>
</evidence>
<dbReference type="Proteomes" id="UP001589587">
    <property type="component" value="Unassembled WGS sequence"/>
</dbReference>
<accession>A0ABV5XN04</accession>
<keyword evidence="2" id="KW-1185">Reference proteome</keyword>
<name>A0ABV5XN04_9NOCA</name>
<proteinExistence type="predicted"/>
<comment type="caution">
    <text evidence="1">The sequence shown here is derived from an EMBL/GenBank/DDBJ whole genome shotgun (WGS) entry which is preliminary data.</text>
</comment>
<sequence length="68" mass="7458">MTSSTDQQSTLPLAEDRTSIRRKIADMWLQEIASQPMSLCADDGTKVLVLAELTLRMVEKAGYARGAS</sequence>